<gene>
    <name evidence="2" type="ORF">PG997_000805</name>
</gene>
<name>A0ABR1XBP8_9PEZI</name>
<reference evidence="2 3" key="1">
    <citation type="submission" date="2023-01" db="EMBL/GenBank/DDBJ databases">
        <title>Analysis of 21 Apiospora genomes using comparative genomics revels a genus with tremendous synthesis potential of carbohydrate active enzymes and secondary metabolites.</title>
        <authorList>
            <person name="Sorensen T."/>
        </authorList>
    </citation>
    <scope>NUCLEOTIDE SEQUENCE [LARGE SCALE GENOMIC DNA]</scope>
    <source>
        <strain evidence="2 3">CBS 114990</strain>
    </source>
</reference>
<proteinExistence type="predicted"/>
<dbReference type="GeneID" id="92038180"/>
<protein>
    <submittedName>
        <fullName evidence="2">Uncharacterized protein</fullName>
    </submittedName>
</protein>
<dbReference type="Proteomes" id="UP001433268">
    <property type="component" value="Unassembled WGS sequence"/>
</dbReference>
<organism evidence="2 3">
    <name type="scientific">Apiospora hydei</name>
    <dbReference type="NCBI Taxonomy" id="1337664"/>
    <lineage>
        <taxon>Eukaryota</taxon>
        <taxon>Fungi</taxon>
        <taxon>Dikarya</taxon>
        <taxon>Ascomycota</taxon>
        <taxon>Pezizomycotina</taxon>
        <taxon>Sordariomycetes</taxon>
        <taxon>Xylariomycetidae</taxon>
        <taxon>Amphisphaeriales</taxon>
        <taxon>Apiosporaceae</taxon>
        <taxon>Apiospora</taxon>
    </lineage>
</organism>
<evidence type="ECO:0000313" key="3">
    <source>
        <dbReference type="Proteomes" id="UP001433268"/>
    </source>
</evidence>
<comment type="caution">
    <text evidence="2">The sequence shown here is derived from an EMBL/GenBank/DDBJ whole genome shotgun (WGS) entry which is preliminary data.</text>
</comment>
<keyword evidence="1" id="KW-0472">Membrane</keyword>
<feature type="transmembrane region" description="Helical" evidence="1">
    <location>
        <begin position="125"/>
        <end position="143"/>
    </location>
</feature>
<accession>A0ABR1XBP8</accession>
<keyword evidence="1" id="KW-1133">Transmembrane helix</keyword>
<feature type="transmembrane region" description="Helical" evidence="1">
    <location>
        <begin position="281"/>
        <end position="301"/>
    </location>
</feature>
<keyword evidence="1" id="KW-0812">Transmembrane</keyword>
<dbReference type="RefSeq" id="XP_066674893.1">
    <property type="nucleotide sequence ID" value="XM_066805120.1"/>
</dbReference>
<sequence>MRNPKAALPTYNEPRRVVVPLCGGGELGQDLAVRDDGDEVDAGEQVAAPAGDGGLARGVEAVEHLVDEQITGAVGAAALAHEDEGEEEGEVDAFALAAAALGVREGRGDTERGAVEQARGGDTTLLLLLIVFLLLLFVIAVVVRRGISGGGAPRALLVVVIESGGEYDLRRQGVNLAEALLEHVCAEAYRRRRPRRRGGRRFCPPLGEGRVPERKELARLGQLLGHRAQCRILSRQIVARSQLGREPLAVNGGHLPLTLLALLQLLKHRPVHHIGLCMRGFLLPFPLNLLVSLSLVFGLFLNPFRLLGH</sequence>
<evidence type="ECO:0000313" key="2">
    <source>
        <dbReference type="EMBL" id="KAK8094120.1"/>
    </source>
</evidence>
<evidence type="ECO:0000256" key="1">
    <source>
        <dbReference type="SAM" id="Phobius"/>
    </source>
</evidence>
<keyword evidence="3" id="KW-1185">Reference proteome</keyword>
<dbReference type="EMBL" id="JAQQWN010000002">
    <property type="protein sequence ID" value="KAK8094120.1"/>
    <property type="molecule type" value="Genomic_DNA"/>
</dbReference>